<dbReference type="PANTHER" id="PTHR43289:SF6">
    <property type="entry name" value="SERINE_THREONINE-PROTEIN KINASE NEKL-3"/>
    <property type="match status" value="1"/>
</dbReference>
<protein>
    <recommendedName>
        <fullName evidence="6">Serine/threonine-protein kinase PknK</fullName>
        <ecNumber evidence="6">2.7.11.1</ecNumber>
    </recommendedName>
    <alternativeName>
        <fullName evidence="6">Protein kinase K</fullName>
    </alternativeName>
</protein>
<evidence type="ECO:0000313" key="11">
    <source>
        <dbReference type="Proteomes" id="UP000431401"/>
    </source>
</evidence>
<feature type="compositionally biased region" description="Low complexity" evidence="8">
    <location>
        <begin position="316"/>
        <end position="329"/>
    </location>
</feature>
<dbReference type="InterPro" id="IPR059106">
    <property type="entry name" value="WHD_MalT"/>
</dbReference>
<evidence type="ECO:0000256" key="6">
    <source>
        <dbReference type="PIRNR" id="PIRNR000574"/>
    </source>
</evidence>
<reference evidence="10 11" key="1">
    <citation type="submission" date="2019-10" db="EMBL/GenBank/DDBJ databases">
        <title>Nocardia macrotermitis sp. nov. and Nocardia aurantia sp. nov., isolated from the gut of fungus growing-termite Macrotermes natalensis.</title>
        <authorList>
            <person name="Benndorf R."/>
            <person name="Schwitalla J."/>
            <person name="Martin K."/>
            <person name="De Beer W."/>
            <person name="Kaster A.-K."/>
            <person name="Vollmers J."/>
            <person name="Poulsen M."/>
            <person name="Beemelmanns C."/>
        </authorList>
    </citation>
    <scope>NUCLEOTIDE SEQUENCE [LARGE SCALE GENOMIC DNA]</scope>
    <source>
        <strain evidence="10 11">RB56</strain>
    </source>
</reference>
<accession>A0A7K0DPW6</accession>
<evidence type="ECO:0000256" key="5">
    <source>
        <dbReference type="ARBA" id="ARBA00022840"/>
    </source>
</evidence>
<comment type="similarity">
    <text evidence="6">Belongs to the protein kinase superfamily.</text>
</comment>
<dbReference type="GO" id="GO:0046872">
    <property type="term" value="F:metal ion binding"/>
    <property type="evidence" value="ECO:0007669"/>
    <property type="project" value="UniProtKB-UniRule"/>
</dbReference>
<dbReference type="OrthoDB" id="136365at2"/>
<gene>
    <name evidence="10" type="primary">pknK_2</name>
    <name evidence="10" type="ORF">NRB56_33880</name>
</gene>
<evidence type="ECO:0000259" key="9">
    <source>
        <dbReference type="PROSITE" id="PS50011"/>
    </source>
</evidence>
<dbReference type="CDD" id="cd14014">
    <property type="entry name" value="STKc_PknB_like"/>
    <property type="match status" value="1"/>
</dbReference>
<dbReference type="InterPro" id="IPR011009">
    <property type="entry name" value="Kinase-like_dom_sf"/>
</dbReference>
<keyword evidence="4 6" id="KW-0418">Kinase</keyword>
<dbReference type="InterPro" id="IPR000719">
    <property type="entry name" value="Prot_kinase_dom"/>
</dbReference>
<dbReference type="GO" id="GO:0106310">
    <property type="term" value="F:protein serine kinase activity"/>
    <property type="evidence" value="ECO:0007669"/>
    <property type="project" value="UniProtKB-UniRule"/>
</dbReference>
<dbReference type="GO" id="GO:0004674">
    <property type="term" value="F:protein serine/threonine kinase activity"/>
    <property type="evidence" value="ECO:0007669"/>
    <property type="project" value="UniProtKB-UniRule"/>
</dbReference>
<dbReference type="Gene3D" id="1.10.510.10">
    <property type="entry name" value="Transferase(Phosphotransferase) domain 1"/>
    <property type="match status" value="1"/>
</dbReference>
<proteinExistence type="inferred from homology"/>
<evidence type="ECO:0000256" key="1">
    <source>
        <dbReference type="ARBA" id="ARBA00022527"/>
    </source>
</evidence>
<feature type="region of interest" description="Disordered" evidence="8">
    <location>
        <begin position="298"/>
        <end position="332"/>
    </location>
</feature>
<dbReference type="Pfam" id="PF00069">
    <property type="entry name" value="Pkinase"/>
    <property type="match status" value="1"/>
</dbReference>
<comment type="catalytic activity">
    <reaction evidence="6">
        <text>L-threonyl-[protein] + ATP = O-phospho-L-threonyl-[protein] + ADP + H(+)</text>
        <dbReference type="Rhea" id="RHEA:46608"/>
        <dbReference type="Rhea" id="RHEA-COMP:11060"/>
        <dbReference type="Rhea" id="RHEA-COMP:11605"/>
        <dbReference type="ChEBI" id="CHEBI:15378"/>
        <dbReference type="ChEBI" id="CHEBI:30013"/>
        <dbReference type="ChEBI" id="CHEBI:30616"/>
        <dbReference type="ChEBI" id="CHEBI:61977"/>
        <dbReference type="ChEBI" id="CHEBI:456216"/>
        <dbReference type="EC" id="2.7.11.1"/>
    </reaction>
</comment>
<dbReference type="Pfam" id="PF13191">
    <property type="entry name" value="AAA_16"/>
    <property type="match status" value="1"/>
</dbReference>
<dbReference type="PROSITE" id="PS50011">
    <property type="entry name" value="PROTEIN_KINASE_DOM"/>
    <property type="match status" value="1"/>
</dbReference>
<evidence type="ECO:0000256" key="2">
    <source>
        <dbReference type="ARBA" id="ARBA00022679"/>
    </source>
</evidence>
<dbReference type="Gene3D" id="3.30.200.20">
    <property type="entry name" value="Phosphorylase Kinase, domain 1"/>
    <property type="match status" value="1"/>
</dbReference>
<keyword evidence="3 6" id="KW-0547">Nucleotide-binding</keyword>
<keyword evidence="2 6" id="KW-0808">Transferase</keyword>
<keyword evidence="5 6" id="KW-0067">ATP-binding</keyword>
<dbReference type="RefSeq" id="WP_153343272.1">
    <property type="nucleotide sequence ID" value="NZ_WEGI01000007.1"/>
</dbReference>
<dbReference type="InterPro" id="IPR016236">
    <property type="entry name" value="Ser/Thr_kinase_PknK_prd"/>
</dbReference>
<organism evidence="10 11">
    <name type="scientific">Nocardia aurantia</name>
    <dbReference type="NCBI Taxonomy" id="2585199"/>
    <lineage>
        <taxon>Bacteria</taxon>
        <taxon>Bacillati</taxon>
        <taxon>Actinomycetota</taxon>
        <taxon>Actinomycetes</taxon>
        <taxon>Mycobacteriales</taxon>
        <taxon>Nocardiaceae</taxon>
        <taxon>Nocardia</taxon>
    </lineage>
</organism>
<dbReference type="PIRSF" id="PIRSF000574">
    <property type="entry name" value="Ser/Thr_PK_PknK_prd"/>
    <property type="match status" value="1"/>
</dbReference>
<keyword evidence="11" id="KW-1185">Reference proteome</keyword>
<name>A0A7K0DPW6_9NOCA</name>
<evidence type="ECO:0000256" key="3">
    <source>
        <dbReference type="ARBA" id="ARBA00022741"/>
    </source>
</evidence>
<evidence type="ECO:0000256" key="4">
    <source>
        <dbReference type="ARBA" id="ARBA00022777"/>
    </source>
</evidence>
<evidence type="ECO:0000256" key="7">
    <source>
        <dbReference type="PROSITE-ProRule" id="PRU10141"/>
    </source>
</evidence>
<dbReference type="Gene3D" id="3.40.50.300">
    <property type="entry name" value="P-loop containing nucleotide triphosphate hydrolases"/>
    <property type="match status" value="1"/>
</dbReference>
<dbReference type="SUPFAM" id="SSF52540">
    <property type="entry name" value="P-loop containing nucleoside triphosphate hydrolases"/>
    <property type="match status" value="1"/>
</dbReference>
<dbReference type="Pfam" id="PF25873">
    <property type="entry name" value="WHD_MalT"/>
    <property type="match status" value="1"/>
</dbReference>
<dbReference type="InterPro" id="IPR017441">
    <property type="entry name" value="Protein_kinase_ATP_BS"/>
</dbReference>
<feature type="binding site" evidence="7">
    <location>
        <position position="55"/>
    </location>
    <ligand>
        <name>ATP</name>
        <dbReference type="ChEBI" id="CHEBI:30616"/>
    </ligand>
</feature>
<keyword evidence="1 6" id="KW-0723">Serine/threonine-protein kinase</keyword>
<comment type="caution">
    <text evidence="10">The sequence shown here is derived from an EMBL/GenBank/DDBJ whole genome shotgun (WGS) entry which is preliminary data.</text>
</comment>
<evidence type="ECO:0000313" key="10">
    <source>
        <dbReference type="EMBL" id="MQY27805.1"/>
    </source>
</evidence>
<dbReference type="EC" id="2.7.11.1" evidence="6"/>
<feature type="compositionally biased region" description="Low complexity" evidence="8">
    <location>
        <begin position="298"/>
        <end position="310"/>
    </location>
</feature>
<dbReference type="GO" id="GO:0005524">
    <property type="term" value="F:ATP binding"/>
    <property type="evidence" value="ECO:0007669"/>
    <property type="project" value="UniProtKB-UniRule"/>
</dbReference>
<dbReference type="EMBL" id="WEGI01000007">
    <property type="protein sequence ID" value="MQY27805.1"/>
    <property type="molecule type" value="Genomic_DNA"/>
</dbReference>
<dbReference type="SUPFAM" id="SSF56112">
    <property type="entry name" value="Protein kinase-like (PK-like)"/>
    <property type="match status" value="1"/>
</dbReference>
<dbReference type="PANTHER" id="PTHR43289">
    <property type="entry name" value="MITOGEN-ACTIVATED PROTEIN KINASE KINASE KINASE 20-RELATED"/>
    <property type="match status" value="1"/>
</dbReference>
<feature type="domain" description="Protein kinase" evidence="9">
    <location>
        <begin position="26"/>
        <end position="287"/>
    </location>
</feature>
<sequence length="1134" mass="123511">MAANTAVLNTSPADNDIAAELLEAGFGAAEVVGRGAFGTVYRCREESLDRVVAVKVLTADLGADGRARFVREQRACGRFAAHPHIVQVLRVDVTAHGRPFLVMPFHARGTLDRHIRERGALPWPEVLSLGIKLAGALTTAHAAGVLHRDVNPANILITDYGEPQLADFGLARAADAFRTADGIIAGTPAYTAPEVLQGRPPAEAADLYGLGATLFTALTGHAAFARRDGETMVAQFVRIGAEGVPDLRATGVPAPLCSAIEAAMEHRPEDRPGSAREFGTMLRDIQFAAGLPVDTLIPTADPAAPQATRRQPVRPAPVATPTTRLRPPTSSHRLVARPRLIRTLRAGGPRRLALIHAPAGYGKSTLAAQWAAELAAENIPVAWLTLVPDDNNLVRCLTRLTEAVRRVQPNLAGELAQMLEEGAGEAVHQVVTTLINEIHEGGRTVAIVLDDWHRVHNPQVCEAVRFLLDNGCHHLRVIVTSRTTAGLPLGHMRVRDELVEIDETALRFDESEADRLLRDVGGVPLDGPELEHIRRTTEGWAAALQLVCLSLRGKPDPAAHLGRLAGQHGALGDYLMDDVVGELEPDLLDFLMRTAITDTVCADLAATLTERTGTQELLEEVRRRNLFLRSVDGDLRWFRYHSLFAGFLRDRLARRHPGLPERLHGLASDWFAAHDMVPEAVDHALAADRPGRALRLVLDSADALLAESRMSTFLALVDKLPPALAESDAELQLAVAWAHMPLFHHDVMRRTRCRIDTLLAARPLDAHSTDLAVEAELIRSVHALQCDRFDDLSLVARWRVQGPVRPFLADVGAAAAASLAFYRFDFDEVRRWHRRTTARPVRSGTFNVVLSDVSAAMAAFEQLDVEGAESILRGALDKALAAGLRPHAARFITAAQLAELLYYTGQFAEAGEIVPTGDELDTAIAEVLISAYGTAVRLAAVRGDRAAAEQAIADGRAVAQRLSLPRMSARMLNERIRLGLPIAADERRRLERLGPYVRQSDHLRAAAAEFEQDSVIRLLLAEQSPGPVRRAVERSETMFEQLRRQHRPRAQLQAQLLYACCLAAAGRTREAVDRVVPALSTCADLGLVRFAIDSGCPAMAAVVETLYGAPEAPGTPPRRFLQRMLEQFRAHSPH</sequence>
<comment type="catalytic activity">
    <reaction evidence="6">
        <text>L-seryl-[protein] + ATP = O-phospho-L-seryl-[protein] + ADP + H(+)</text>
        <dbReference type="Rhea" id="RHEA:17989"/>
        <dbReference type="Rhea" id="RHEA-COMP:9863"/>
        <dbReference type="Rhea" id="RHEA-COMP:11604"/>
        <dbReference type="ChEBI" id="CHEBI:15378"/>
        <dbReference type="ChEBI" id="CHEBI:29999"/>
        <dbReference type="ChEBI" id="CHEBI:30616"/>
        <dbReference type="ChEBI" id="CHEBI:83421"/>
        <dbReference type="ChEBI" id="CHEBI:456216"/>
        <dbReference type="EC" id="2.7.11.1"/>
    </reaction>
</comment>
<dbReference type="AlphaFoldDB" id="A0A7K0DPW6"/>
<dbReference type="InterPro" id="IPR041664">
    <property type="entry name" value="AAA_16"/>
</dbReference>
<dbReference type="InterPro" id="IPR027417">
    <property type="entry name" value="P-loop_NTPase"/>
</dbReference>
<dbReference type="PROSITE" id="PS00107">
    <property type="entry name" value="PROTEIN_KINASE_ATP"/>
    <property type="match status" value="1"/>
</dbReference>
<evidence type="ECO:0000256" key="8">
    <source>
        <dbReference type="SAM" id="MobiDB-lite"/>
    </source>
</evidence>
<dbReference type="Proteomes" id="UP000431401">
    <property type="component" value="Unassembled WGS sequence"/>
</dbReference>